<proteinExistence type="predicted"/>
<organism evidence="2 3">
    <name type="scientific">Moraxella catarrhalis</name>
    <name type="common">Branhamella catarrhalis</name>
    <dbReference type="NCBI Taxonomy" id="480"/>
    <lineage>
        <taxon>Bacteria</taxon>
        <taxon>Pseudomonadati</taxon>
        <taxon>Pseudomonadota</taxon>
        <taxon>Gammaproteobacteria</taxon>
        <taxon>Moraxellales</taxon>
        <taxon>Moraxellaceae</taxon>
        <taxon>Moraxella</taxon>
    </lineage>
</organism>
<evidence type="ECO:0000313" key="2">
    <source>
        <dbReference type="EMBL" id="AZQ93514.1"/>
    </source>
</evidence>
<dbReference type="InterPro" id="IPR045372">
    <property type="entry name" value="YidB"/>
</dbReference>
<feature type="region of interest" description="Disordered" evidence="1">
    <location>
        <begin position="15"/>
        <end position="39"/>
    </location>
</feature>
<dbReference type="InterPro" id="IPR027405">
    <property type="entry name" value="YidB-like"/>
</dbReference>
<protein>
    <recommendedName>
        <fullName evidence="4">DUF937 domain-containing protein</fullName>
    </recommendedName>
</protein>
<dbReference type="Gene3D" id="1.10.10.690">
    <property type="entry name" value="YidB-like"/>
    <property type="match status" value="1"/>
</dbReference>
<dbReference type="RefSeq" id="WP_013107820.1">
    <property type="nucleotide sequence ID" value="NZ_CP034662.1"/>
</dbReference>
<dbReference type="AlphaFoldDB" id="A0A3S9QFN5"/>
<dbReference type="Pfam" id="PF20159">
    <property type="entry name" value="YidB"/>
    <property type="match status" value="1"/>
</dbReference>
<gene>
    <name evidence="2" type="ORF">EJK53_0704</name>
</gene>
<dbReference type="Proteomes" id="UP000280228">
    <property type="component" value="Chromosome"/>
</dbReference>
<accession>A0A3S9QFN5</accession>
<evidence type="ECO:0000313" key="3">
    <source>
        <dbReference type="Proteomes" id="UP000280228"/>
    </source>
</evidence>
<reference evidence="2 3" key="1">
    <citation type="submission" date="2018-12" db="EMBL/GenBank/DDBJ databases">
        <title>Persistence of Moraxella catarrhalis in Chronic Obstructive Pulmonary Disease and Regulation of the Hag/MID Adhesin.</title>
        <authorList>
            <person name="Murphy T."/>
            <person name="Zhao X."/>
            <person name="Vyas G."/>
            <person name="Aluvathingal J."/>
            <person name="Nadendla S."/>
            <person name="Tallon L."/>
            <person name="Tettelin H."/>
        </authorList>
    </citation>
    <scope>NUCLEOTIDE SEQUENCE [LARGE SCALE GENOMIC DNA]</scope>
    <source>
        <strain evidence="2 3">46P58B1</strain>
    </source>
</reference>
<evidence type="ECO:0008006" key="4">
    <source>
        <dbReference type="Google" id="ProtNLM"/>
    </source>
</evidence>
<dbReference type="SUPFAM" id="SSF140804">
    <property type="entry name" value="YidB-like"/>
    <property type="match status" value="1"/>
</dbReference>
<dbReference type="EMBL" id="CP034662">
    <property type="protein sequence ID" value="AZQ93514.1"/>
    <property type="molecule type" value="Genomic_DNA"/>
</dbReference>
<dbReference type="OMA" id="GMQNGPH"/>
<evidence type="ECO:0000256" key="1">
    <source>
        <dbReference type="SAM" id="MobiDB-lite"/>
    </source>
</evidence>
<sequence>MSLLQSIVTEVLKNTVQSPPKAQQVPPNPQQGGLGGLLSGLTGGQTNATSASLGGLLGSVIGTQMGKQTQGSPLDAVLGSLLGNNQQNTSAGDLGNVLGAVLGRGNVKSAGMNKSTLLLALLPIVLTFIQKNGGLSGVLSKFSNNGLQNKVQSWVNVDTNNDGIDADDIARLFDHQDIENICQKTGASRLEVYQGIAELLPKVMDDLTPQGDLSKEKEANDEIAELLANLKSCSVV</sequence>
<name>A0A3S9QFN5_MORCA</name>